<dbReference type="Proteomes" id="UP000637578">
    <property type="component" value="Unassembled WGS sequence"/>
</dbReference>
<reference evidence="1" key="1">
    <citation type="journal article" date="2014" name="Int. J. Syst. Evol. Microbiol.">
        <title>Complete genome sequence of Corynebacterium casei LMG S-19264T (=DSM 44701T), isolated from a smear-ripened cheese.</title>
        <authorList>
            <consortium name="US DOE Joint Genome Institute (JGI-PGF)"/>
            <person name="Walter F."/>
            <person name="Albersmeier A."/>
            <person name="Kalinowski J."/>
            <person name="Ruckert C."/>
        </authorList>
    </citation>
    <scope>NUCLEOTIDE SEQUENCE</scope>
    <source>
        <strain evidence="1">CGMCC 4.5737</strain>
    </source>
</reference>
<name>A0A8J3CJH4_9PSEU</name>
<gene>
    <name evidence="1" type="ORF">GCM10012275_53310</name>
</gene>
<evidence type="ECO:0000313" key="2">
    <source>
        <dbReference type="Proteomes" id="UP000637578"/>
    </source>
</evidence>
<organism evidence="1 2">
    <name type="scientific">Longimycelium tulufanense</name>
    <dbReference type="NCBI Taxonomy" id="907463"/>
    <lineage>
        <taxon>Bacteria</taxon>
        <taxon>Bacillati</taxon>
        <taxon>Actinomycetota</taxon>
        <taxon>Actinomycetes</taxon>
        <taxon>Pseudonocardiales</taxon>
        <taxon>Pseudonocardiaceae</taxon>
        <taxon>Longimycelium</taxon>
    </lineage>
</organism>
<comment type="caution">
    <text evidence="1">The sequence shown here is derived from an EMBL/GenBank/DDBJ whole genome shotgun (WGS) entry which is preliminary data.</text>
</comment>
<dbReference type="AlphaFoldDB" id="A0A8J3CJH4"/>
<protein>
    <submittedName>
        <fullName evidence="1">Uncharacterized protein</fullName>
    </submittedName>
</protein>
<reference evidence="1" key="2">
    <citation type="submission" date="2020-09" db="EMBL/GenBank/DDBJ databases">
        <authorList>
            <person name="Sun Q."/>
            <person name="Zhou Y."/>
        </authorList>
    </citation>
    <scope>NUCLEOTIDE SEQUENCE</scope>
    <source>
        <strain evidence="1">CGMCC 4.5737</strain>
    </source>
</reference>
<evidence type="ECO:0000313" key="1">
    <source>
        <dbReference type="EMBL" id="GGM75900.1"/>
    </source>
</evidence>
<sequence length="82" mass="9365">MRRRITLRRKDTMTNQLCAKCHHEPVWRPGDPGVPGRFCGTCIDRCHEDTALGHWCAVDRYHSSYNDQDEDVSPCSPEVGHG</sequence>
<proteinExistence type="predicted"/>
<keyword evidence="2" id="KW-1185">Reference proteome</keyword>
<dbReference type="EMBL" id="BMMK01000035">
    <property type="protein sequence ID" value="GGM75900.1"/>
    <property type="molecule type" value="Genomic_DNA"/>
</dbReference>
<accession>A0A8J3CJH4</accession>